<comment type="caution">
    <text evidence="14">The sequence shown here is derived from an EMBL/GenBank/DDBJ whole genome shotgun (WGS) entry which is preliminary data.</text>
</comment>
<dbReference type="InterPro" id="IPR009014">
    <property type="entry name" value="Transketo_C/PFOR_II"/>
</dbReference>
<dbReference type="SUPFAM" id="SSF52922">
    <property type="entry name" value="TK C-terminal domain-like"/>
    <property type="match status" value="1"/>
</dbReference>
<dbReference type="InterPro" id="IPR029061">
    <property type="entry name" value="THDP-binding"/>
</dbReference>
<dbReference type="EMBL" id="JACTNZ010000003">
    <property type="protein sequence ID" value="KAG5559625.1"/>
    <property type="molecule type" value="Genomic_DNA"/>
</dbReference>
<evidence type="ECO:0000256" key="4">
    <source>
        <dbReference type="ARBA" id="ARBA00011081"/>
    </source>
</evidence>
<evidence type="ECO:0000256" key="6">
    <source>
        <dbReference type="ARBA" id="ARBA00013150"/>
    </source>
</evidence>
<sequence length="693" mass="74835">MASSVVLRSSFLPLLHSQDGYSSLNPLNATISTSLTTKKQKATASWDNNHAIDNNILRNEVIQQAQEEINGQSVKALNFSGEKPFTPILDTINYPIHMKNLSLQELEKLADELREDIVYTVSKTGGHLSSSLGVAELTVALHHVFNTPEDKIIWDVGHQTYPHKILTGRRSRMHTIRQTCGLAGFPKREESVHDAFGAGHSSTSISAGLGMAVGRDLLGKNNHVISVIGDGAMTAGQAYEAMNNAGYLDSNLIIILNDNGQGITKQMGSQTHKIAAKVDSYMRGVVAGSEGCLFEELGLYYIGPVDGHNVEDLVHILKKVKAMPAPGPVLIHIVTEKGKGYAPAEVAADKMHGVVKFDPKTGKQFKAKPKTLSYTQYFAESLIAEAERDDKVVAIHAAMGGGTGLNLFQKRFPDRCFDVGIAEQHAVTFAAGLATEGLKPFCAIYSSFLQRGYDQVVHDVDLQKLPVRFAMDRAGLVGADGPTHCGAFDTTFMACLPNMVVMAPSCEAELMHMVATAAAIDDRPSCFRYPRGNGIGSILPLNNKGIPLEVGRGRVLRQGSRVAILGYGTIVQNCLAAAQLLQALDISITVADARFCKPLDGNLIRQLAQEHEVLITVEEGSIGGFSSHVSHYMGLNGLLDGNLKWRAMVLPDRYIDHGAHGDQIEEAGLTSKHIAATVLSLMGSKESLRTLNL</sequence>
<proteinExistence type="inferred from homology"/>
<keyword evidence="11" id="KW-0786">Thiamine pyrophosphate</keyword>
<dbReference type="Proteomes" id="UP000823749">
    <property type="component" value="Chromosome 3"/>
</dbReference>
<dbReference type="NCBIfam" id="TIGR00204">
    <property type="entry name" value="dxs"/>
    <property type="match status" value="1"/>
</dbReference>
<dbReference type="Gene3D" id="3.40.50.970">
    <property type="match status" value="2"/>
</dbReference>
<evidence type="ECO:0000256" key="8">
    <source>
        <dbReference type="ARBA" id="ARBA00022723"/>
    </source>
</evidence>
<evidence type="ECO:0000256" key="11">
    <source>
        <dbReference type="ARBA" id="ARBA00023052"/>
    </source>
</evidence>
<keyword evidence="10" id="KW-0784">Thiamine biosynthesis</keyword>
<dbReference type="SMART" id="SM00861">
    <property type="entry name" value="Transket_pyr"/>
    <property type="match status" value="1"/>
</dbReference>
<dbReference type="GO" id="GO:0046872">
    <property type="term" value="F:metal ion binding"/>
    <property type="evidence" value="ECO:0007669"/>
    <property type="project" value="UniProtKB-KW"/>
</dbReference>
<dbReference type="PANTHER" id="PTHR43322">
    <property type="entry name" value="1-D-DEOXYXYLULOSE 5-PHOSPHATE SYNTHASE-RELATED"/>
    <property type="match status" value="1"/>
</dbReference>
<keyword evidence="12" id="KW-0414">Isoprene biosynthesis</keyword>
<keyword evidence="8" id="KW-0479">Metal-binding</keyword>
<dbReference type="HAMAP" id="MF_00315">
    <property type="entry name" value="DXP_synth"/>
    <property type="match status" value="1"/>
</dbReference>
<dbReference type="EC" id="2.2.1.7" evidence="6"/>
<evidence type="ECO:0000256" key="3">
    <source>
        <dbReference type="ARBA" id="ARBA00004980"/>
    </source>
</evidence>
<dbReference type="AlphaFoldDB" id="A0AAV6L4U7"/>
<evidence type="ECO:0000313" key="14">
    <source>
        <dbReference type="EMBL" id="KAG5559624.1"/>
    </source>
</evidence>
<dbReference type="GO" id="GO:0016114">
    <property type="term" value="P:terpenoid biosynthetic process"/>
    <property type="evidence" value="ECO:0007669"/>
    <property type="project" value="InterPro"/>
</dbReference>
<comment type="similarity">
    <text evidence="4">Belongs to the transketolase family. DXPS subfamily.</text>
</comment>
<evidence type="ECO:0000256" key="2">
    <source>
        <dbReference type="ARBA" id="ARBA00001964"/>
    </source>
</evidence>
<dbReference type="PROSITE" id="PS00802">
    <property type="entry name" value="TRANSKETOLASE_2"/>
    <property type="match status" value="1"/>
</dbReference>
<evidence type="ECO:0000256" key="1">
    <source>
        <dbReference type="ARBA" id="ARBA00001946"/>
    </source>
</evidence>
<dbReference type="InterPro" id="IPR033248">
    <property type="entry name" value="Transketolase_C"/>
</dbReference>
<dbReference type="InterPro" id="IPR005475">
    <property type="entry name" value="Transketolase-like_Pyr-bd"/>
</dbReference>
<reference evidence="14" key="1">
    <citation type="submission" date="2020-08" db="EMBL/GenBank/DDBJ databases">
        <title>Plant Genome Project.</title>
        <authorList>
            <person name="Zhang R.-G."/>
        </authorList>
    </citation>
    <scope>NUCLEOTIDE SEQUENCE</scope>
    <source>
        <strain evidence="14">WSP0</strain>
        <tissue evidence="14">Leaf</tissue>
    </source>
</reference>
<dbReference type="Gene3D" id="3.40.50.920">
    <property type="match status" value="1"/>
</dbReference>
<keyword evidence="7" id="KW-0808">Transferase</keyword>
<comment type="cofactor">
    <cofactor evidence="1">
        <name>Mg(2+)</name>
        <dbReference type="ChEBI" id="CHEBI:18420"/>
    </cofactor>
</comment>
<evidence type="ECO:0000259" key="13">
    <source>
        <dbReference type="SMART" id="SM00861"/>
    </source>
</evidence>
<dbReference type="PANTHER" id="PTHR43322:SF6">
    <property type="entry name" value="1-DEOXY-D-XYLULOSE-5-PHOSPHATE SYNTHASE"/>
    <property type="match status" value="1"/>
</dbReference>
<comment type="pathway">
    <text evidence="3">Metabolic intermediate biosynthesis; 1-deoxy-D-xylulose 5-phosphate biosynthesis; 1-deoxy-D-xylulose 5-phosphate from D-glyceraldehyde 3-phosphate and pyruvate: step 1/1.</text>
</comment>
<evidence type="ECO:0000256" key="10">
    <source>
        <dbReference type="ARBA" id="ARBA00022977"/>
    </source>
</evidence>
<dbReference type="Pfam" id="PF02779">
    <property type="entry name" value="Transket_pyr"/>
    <property type="match status" value="1"/>
</dbReference>
<dbReference type="CDD" id="cd02007">
    <property type="entry name" value="TPP_DXS"/>
    <property type="match status" value="1"/>
</dbReference>
<dbReference type="InterPro" id="IPR005477">
    <property type="entry name" value="Dxylulose-5-P_synthase"/>
</dbReference>
<dbReference type="GO" id="GO:0009228">
    <property type="term" value="P:thiamine biosynthetic process"/>
    <property type="evidence" value="ECO:0007669"/>
    <property type="project" value="UniProtKB-KW"/>
</dbReference>
<gene>
    <name evidence="14" type="ORF">RHGRI_009225</name>
</gene>
<dbReference type="Pfam" id="PF02780">
    <property type="entry name" value="Transketolase_C"/>
    <property type="match status" value="1"/>
</dbReference>
<protein>
    <recommendedName>
        <fullName evidence="6">1-deoxy-D-xylulose-5-phosphate synthase</fullName>
        <ecNumber evidence="6">2.2.1.7</ecNumber>
    </recommendedName>
</protein>
<dbReference type="GO" id="GO:0008661">
    <property type="term" value="F:1-deoxy-D-xylulose-5-phosphate synthase activity"/>
    <property type="evidence" value="ECO:0007669"/>
    <property type="project" value="UniProtKB-EC"/>
</dbReference>
<dbReference type="CDD" id="cd07033">
    <property type="entry name" value="TPP_PYR_DXS_TK_like"/>
    <property type="match status" value="1"/>
</dbReference>
<accession>A0AAV6L4U7</accession>
<organism evidence="14 15">
    <name type="scientific">Rhododendron griersonianum</name>
    <dbReference type="NCBI Taxonomy" id="479676"/>
    <lineage>
        <taxon>Eukaryota</taxon>
        <taxon>Viridiplantae</taxon>
        <taxon>Streptophyta</taxon>
        <taxon>Embryophyta</taxon>
        <taxon>Tracheophyta</taxon>
        <taxon>Spermatophyta</taxon>
        <taxon>Magnoliopsida</taxon>
        <taxon>eudicotyledons</taxon>
        <taxon>Gunneridae</taxon>
        <taxon>Pentapetalae</taxon>
        <taxon>asterids</taxon>
        <taxon>Ericales</taxon>
        <taxon>Ericaceae</taxon>
        <taxon>Ericoideae</taxon>
        <taxon>Rhodoreae</taxon>
        <taxon>Rhododendron</taxon>
    </lineage>
</organism>
<name>A0AAV6L4U7_9ERIC</name>
<evidence type="ECO:0000256" key="9">
    <source>
        <dbReference type="ARBA" id="ARBA00022842"/>
    </source>
</evidence>
<dbReference type="SUPFAM" id="SSF52518">
    <property type="entry name" value="Thiamin diphosphate-binding fold (THDP-binding)"/>
    <property type="match status" value="2"/>
</dbReference>
<evidence type="ECO:0000256" key="7">
    <source>
        <dbReference type="ARBA" id="ARBA00022679"/>
    </source>
</evidence>
<evidence type="ECO:0000313" key="15">
    <source>
        <dbReference type="Proteomes" id="UP000823749"/>
    </source>
</evidence>
<dbReference type="EMBL" id="JACTNZ010000003">
    <property type="protein sequence ID" value="KAG5559624.1"/>
    <property type="molecule type" value="Genomic_DNA"/>
</dbReference>
<keyword evidence="15" id="KW-1185">Reference proteome</keyword>
<comment type="subunit">
    <text evidence="5">Homodimer.</text>
</comment>
<dbReference type="GO" id="GO:0019288">
    <property type="term" value="P:isopentenyl diphosphate biosynthetic process, methylerythritol 4-phosphate pathway"/>
    <property type="evidence" value="ECO:0007669"/>
    <property type="project" value="UniProtKB-ARBA"/>
</dbReference>
<feature type="domain" description="Transketolase-like pyrimidine-binding" evidence="13">
    <location>
        <begin position="372"/>
        <end position="537"/>
    </location>
</feature>
<evidence type="ECO:0000256" key="5">
    <source>
        <dbReference type="ARBA" id="ARBA00011738"/>
    </source>
</evidence>
<dbReference type="InterPro" id="IPR020826">
    <property type="entry name" value="Transketolase_BS"/>
</dbReference>
<dbReference type="FunFam" id="3.40.50.920:FF:000002">
    <property type="entry name" value="1-deoxy-D-xylulose-5-phosphate synthase"/>
    <property type="match status" value="1"/>
</dbReference>
<evidence type="ECO:0000256" key="12">
    <source>
        <dbReference type="ARBA" id="ARBA00023229"/>
    </source>
</evidence>
<dbReference type="NCBIfam" id="NF003933">
    <property type="entry name" value="PRK05444.2-2"/>
    <property type="match status" value="1"/>
</dbReference>
<keyword evidence="9" id="KW-0460">Magnesium</keyword>
<dbReference type="Pfam" id="PF13292">
    <property type="entry name" value="DXP_synthase_N"/>
    <property type="match status" value="1"/>
</dbReference>
<dbReference type="FunFam" id="3.40.50.970:FF:000005">
    <property type="entry name" value="1-deoxy-D-xylulose-5-phosphate synthase"/>
    <property type="match status" value="1"/>
</dbReference>
<comment type="cofactor">
    <cofactor evidence="2">
        <name>thiamine diphosphate</name>
        <dbReference type="ChEBI" id="CHEBI:58937"/>
    </cofactor>
</comment>